<keyword evidence="3" id="KW-1185">Reference proteome</keyword>
<name>A0ABQ7P1I2_9HYPO</name>
<evidence type="ECO:0000313" key="3">
    <source>
        <dbReference type="Proteomes" id="UP000742024"/>
    </source>
</evidence>
<dbReference type="Proteomes" id="UP000742024">
    <property type="component" value="Unassembled WGS sequence"/>
</dbReference>
<reference evidence="2 3" key="1">
    <citation type="journal article" date="2020" name="bioRxiv">
        <title>Whole genome comparisons of ergot fungi reveals the divergence and evolution of species within the genus Claviceps are the result of varying mechanisms driving genome evolution and host range expansion.</title>
        <authorList>
            <person name="Wyka S.A."/>
            <person name="Mondo S.J."/>
            <person name="Liu M."/>
            <person name="Dettman J."/>
            <person name="Nalam V."/>
            <person name="Broders K.D."/>
        </authorList>
    </citation>
    <scope>NUCLEOTIDE SEQUENCE [LARGE SCALE GENOMIC DNA]</scope>
    <source>
        <strain evidence="2 3">LM583</strain>
    </source>
</reference>
<dbReference type="EMBL" id="SRPR01000621">
    <property type="protein sequence ID" value="KAG5951606.1"/>
    <property type="molecule type" value="Genomic_DNA"/>
</dbReference>
<protein>
    <submittedName>
        <fullName evidence="2">Uncharacterized protein</fullName>
    </submittedName>
</protein>
<organism evidence="2 3">
    <name type="scientific">Claviceps arundinis</name>
    <dbReference type="NCBI Taxonomy" id="1623583"/>
    <lineage>
        <taxon>Eukaryota</taxon>
        <taxon>Fungi</taxon>
        <taxon>Dikarya</taxon>
        <taxon>Ascomycota</taxon>
        <taxon>Pezizomycotina</taxon>
        <taxon>Sordariomycetes</taxon>
        <taxon>Hypocreomycetidae</taxon>
        <taxon>Hypocreales</taxon>
        <taxon>Clavicipitaceae</taxon>
        <taxon>Claviceps</taxon>
    </lineage>
</organism>
<feature type="signal peptide" evidence="1">
    <location>
        <begin position="1"/>
        <end position="22"/>
    </location>
</feature>
<gene>
    <name evidence="2" type="ORF">E4U57_006822</name>
</gene>
<proteinExistence type="predicted"/>
<evidence type="ECO:0000313" key="2">
    <source>
        <dbReference type="EMBL" id="KAG5951606.1"/>
    </source>
</evidence>
<sequence length="73" mass="7911">MKFSTVLGTFALSTLEAYSACASPVGPEAQSLESREPEYCCVQTEVDLDQQFDRRATFVPYPVAGLKSEVASS</sequence>
<keyword evidence="1" id="KW-0732">Signal</keyword>
<accession>A0ABQ7P1I2</accession>
<evidence type="ECO:0000256" key="1">
    <source>
        <dbReference type="SAM" id="SignalP"/>
    </source>
</evidence>
<feature type="chain" id="PRO_5046694058" evidence="1">
    <location>
        <begin position="23"/>
        <end position="73"/>
    </location>
</feature>
<comment type="caution">
    <text evidence="2">The sequence shown here is derived from an EMBL/GenBank/DDBJ whole genome shotgun (WGS) entry which is preliminary data.</text>
</comment>
<feature type="non-terminal residue" evidence="2">
    <location>
        <position position="73"/>
    </location>
</feature>